<dbReference type="Pfam" id="PF02810">
    <property type="entry name" value="SEC-C"/>
    <property type="match status" value="1"/>
</dbReference>
<name>B3EHB5_CHLL2</name>
<dbReference type="AlphaFoldDB" id="B3EHB5"/>
<dbReference type="eggNOG" id="COG3012">
    <property type="taxonomic scope" value="Bacteria"/>
</dbReference>
<protein>
    <recommendedName>
        <fullName evidence="3">SEC-C motif domain protein</fullName>
    </recommendedName>
</protein>
<dbReference type="InterPro" id="IPR004027">
    <property type="entry name" value="SEC_C_motif"/>
</dbReference>
<dbReference type="KEGG" id="cli:Clim_2253"/>
<organism evidence="1 2">
    <name type="scientific">Chlorobium limicola (strain DSM 245 / NBRC 103803 / 6330)</name>
    <dbReference type="NCBI Taxonomy" id="290315"/>
    <lineage>
        <taxon>Bacteria</taxon>
        <taxon>Pseudomonadati</taxon>
        <taxon>Chlorobiota</taxon>
        <taxon>Chlorobiia</taxon>
        <taxon>Chlorobiales</taxon>
        <taxon>Chlorobiaceae</taxon>
        <taxon>Chlorobium/Pelodictyon group</taxon>
        <taxon>Chlorobium</taxon>
    </lineage>
</organism>
<sequence>MINRNNYHALPCPCGSGKPFDECCFRPNNKKTGNPMDEVMHALHEAQQGREFSSIEDANRFMQEFMIRQNTAPRDAFAGLSPTEMRSILATPFDAAAIVTFADVLSQDPVSPVTTIFKALADAIGEKGLKPTATGNLPRNTVREISRAINGTDTFGTKNTQYLIQKETDYFDLHITRLIAGLAGLIRKYKGRFMLTKKCRALLDRHGIGGIWPELFRAYAEKYNWAYSDGYGELYFMQRSFLYTLYLLHRFGSEERDGLFYANAFLTAFPAFLDEIPPRYSTSPDEIAISSYLHRTIDRFAGFFGLAHVEKTEWKFSVDRIYKVRALPLLEDAIRFHVP</sequence>
<dbReference type="STRING" id="290315.Clim_2253"/>
<dbReference type="OrthoDB" id="9816539at2"/>
<proteinExistence type="predicted"/>
<dbReference type="RefSeq" id="WP_012467144.1">
    <property type="nucleotide sequence ID" value="NC_010803.1"/>
</dbReference>
<dbReference type="EMBL" id="CP001097">
    <property type="protein sequence ID" value="ACD91277.1"/>
    <property type="molecule type" value="Genomic_DNA"/>
</dbReference>
<evidence type="ECO:0000313" key="1">
    <source>
        <dbReference type="EMBL" id="ACD91277.1"/>
    </source>
</evidence>
<reference evidence="1 2" key="1">
    <citation type="submission" date="2008-05" db="EMBL/GenBank/DDBJ databases">
        <title>Complete sequence of Chlorobium limicola DSM 245.</title>
        <authorList>
            <consortium name="US DOE Joint Genome Institute"/>
            <person name="Lucas S."/>
            <person name="Copeland A."/>
            <person name="Lapidus A."/>
            <person name="Glavina del Rio T."/>
            <person name="Dalin E."/>
            <person name="Tice H."/>
            <person name="Bruce D."/>
            <person name="Goodwin L."/>
            <person name="Pitluck S."/>
            <person name="Schmutz J."/>
            <person name="Larimer F."/>
            <person name="Land M."/>
            <person name="Hauser L."/>
            <person name="Kyrpides N."/>
            <person name="Ovchinnikova G."/>
            <person name="Zhao F."/>
            <person name="Li T."/>
            <person name="Liu Z."/>
            <person name="Overmann J."/>
            <person name="Bryant D.A."/>
            <person name="Richardson P."/>
        </authorList>
    </citation>
    <scope>NUCLEOTIDE SEQUENCE [LARGE SCALE GENOMIC DNA]</scope>
    <source>
        <strain evidence="2">DSM 245 / NBRC 103803 / 6330</strain>
    </source>
</reference>
<evidence type="ECO:0000313" key="2">
    <source>
        <dbReference type="Proteomes" id="UP000008841"/>
    </source>
</evidence>
<accession>B3EHB5</accession>
<evidence type="ECO:0008006" key="3">
    <source>
        <dbReference type="Google" id="ProtNLM"/>
    </source>
</evidence>
<dbReference type="Proteomes" id="UP000008841">
    <property type="component" value="Chromosome"/>
</dbReference>
<gene>
    <name evidence="1" type="ordered locus">Clim_2253</name>
</gene>
<dbReference type="HOGENOM" id="CLU_068680_0_0_10"/>